<keyword evidence="2" id="KW-1185">Reference proteome</keyword>
<dbReference type="SUPFAM" id="SSF100895">
    <property type="entry name" value="Kazal-type serine protease inhibitors"/>
    <property type="match status" value="1"/>
</dbReference>
<dbReference type="OrthoDB" id="8196765at2759"/>
<protein>
    <submittedName>
        <fullName evidence="1">Uncharacterized protein</fullName>
    </submittedName>
</protein>
<evidence type="ECO:0000313" key="2">
    <source>
        <dbReference type="Proteomes" id="UP000792457"/>
    </source>
</evidence>
<dbReference type="EMBL" id="KZ308803">
    <property type="protein sequence ID" value="KAG8234377.1"/>
    <property type="molecule type" value="Genomic_DNA"/>
</dbReference>
<dbReference type="InterPro" id="IPR036058">
    <property type="entry name" value="Kazal_dom_sf"/>
</dbReference>
<dbReference type="Proteomes" id="UP000792457">
    <property type="component" value="Unassembled WGS sequence"/>
</dbReference>
<gene>
    <name evidence="1" type="ORF">J437_LFUL014842</name>
</gene>
<organism evidence="1 2">
    <name type="scientific">Ladona fulva</name>
    <name type="common">Scarce chaser dragonfly</name>
    <name type="synonym">Libellula fulva</name>
    <dbReference type="NCBI Taxonomy" id="123851"/>
    <lineage>
        <taxon>Eukaryota</taxon>
        <taxon>Metazoa</taxon>
        <taxon>Ecdysozoa</taxon>
        <taxon>Arthropoda</taxon>
        <taxon>Hexapoda</taxon>
        <taxon>Insecta</taxon>
        <taxon>Pterygota</taxon>
        <taxon>Palaeoptera</taxon>
        <taxon>Odonata</taxon>
        <taxon>Epiprocta</taxon>
        <taxon>Anisoptera</taxon>
        <taxon>Libelluloidea</taxon>
        <taxon>Libellulidae</taxon>
        <taxon>Ladona</taxon>
    </lineage>
</organism>
<reference evidence="1" key="1">
    <citation type="submission" date="2013-04" db="EMBL/GenBank/DDBJ databases">
        <authorList>
            <person name="Qu J."/>
            <person name="Murali S.C."/>
            <person name="Bandaranaike D."/>
            <person name="Bellair M."/>
            <person name="Blankenburg K."/>
            <person name="Chao H."/>
            <person name="Dinh H."/>
            <person name="Doddapaneni H."/>
            <person name="Downs B."/>
            <person name="Dugan-Rocha S."/>
            <person name="Elkadiri S."/>
            <person name="Gnanaolivu R.D."/>
            <person name="Hernandez B."/>
            <person name="Javaid M."/>
            <person name="Jayaseelan J.C."/>
            <person name="Lee S."/>
            <person name="Li M."/>
            <person name="Ming W."/>
            <person name="Munidasa M."/>
            <person name="Muniz J."/>
            <person name="Nguyen L."/>
            <person name="Ongeri F."/>
            <person name="Osuji N."/>
            <person name="Pu L.-L."/>
            <person name="Puazo M."/>
            <person name="Qu C."/>
            <person name="Quiroz J."/>
            <person name="Raj R."/>
            <person name="Weissenberger G."/>
            <person name="Xin Y."/>
            <person name="Zou X."/>
            <person name="Han Y."/>
            <person name="Richards S."/>
            <person name="Worley K."/>
            <person name="Muzny D."/>
            <person name="Gibbs R."/>
        </authorList>
    </citation>
    <scope>NUCLEOTIDE SEQUENCE</scope>
    <source>
        <strain evidence="1">Sampled in the wild</strain>
    </source>
</reference>
<comment type="caution">
    <text evidence="1">The sequence shown here is derived from an EMBL/GenBank/DDBJ whole genome shotgun (WGS) entry which is preliminary data.</text>
</comment>
<sequence length="102" mass="11255">MFSFAYKNPNRKVLPKVRRVQSSTMRLIILGLLIVVVTAAAMPATSFGGPGRCRCDCPLNEEVCAKEGNAKPETFASKCQVECFNCTQNKEYVVIHKGKCPD</sequence>
<dbReference type="Gene3D" id="3.30.60.30">
    <property type="match status" value="1"/>
</dbReference>
<accession>A0A8K0KG41</accession>
<name>A0A8K0KG41_LADFU</name>
<evidence type="ECO:0000313" key="1">
    <source>
        <dbReference type="EMBL" id="KAG8234377.1"/>
    </source>
</evidence>
<dbReference type="AlphaFoldDB" id="A0A8K0KG41"/>
<proteinExistence type="predicted"/>
<reference evidence="1" key="2">
    <citation type="submission" date="2017-10" db="EMBL/GenBank/DDBJ databases">
        <title>Ladona fulva Genome sequencing and assembly.</title>
        <authorList>
            <person name="Murali S."/>
            <person name="Richards S."/>
            <person name="Bandaranaike D."/>
            <person name="Bellair M."/>
            <person name="Blankenburg K."/>
            <person name="Chao H."/>
            <person name="Dinh H."/>
            <person name="Doddapaneni H."/>
            <person name="Dugan-Rocha S."/>
            <person name="Elkadiri S."/>
            <person name="Gnanaolivu R."/>
            <person name="Hernandez B."/>
            <person name="Skinner E."/>
            <person name="Javaid M."/>
            <person name="Lee S."/>
            <person name="Li M."/>
            <person name="Ming W."/>
            <person name="Munidasa M."/>
            <person name="Muniz J."/>
            <person name="Nguyen L."/>
            <person name="Hughes D."/>
            <person name="Osuji N."/>
            <person name="Pu L.-L."/>
            <person name="Puazo M."/>
            <person name="Qu C."/>
            <person name="Quiroz J."/>
            <person name="Raj R."/>
            <person name="Weissenberger G."/>
            <person name="Xin Y."/>
            <person name="Zou X."/>
            <person name="Han Y."/>
            <person name="Worley K."/>
            <person name="Muzny D."/>
            <person name="Gibbs R."/>
        </authorList>
    </citation>
    <scope>NUCLEOTIDE SEQUENCE</scope>
    <source>
        <strain evidence="1">Sampled in the wild</strain>
    </source>
</reference>